<proteinExistence type="predicted"/>
<dbReference type="EMBL" id="QRHA01000007">
    <property type="protein sequence ID" value="RDV25138.1"/>
    <property type="molecule type" value="Genomic_DNA"/>
</dbReference>
<feature type="domain" description="HDOD" evidence="3">
    <location>
        <begin position="341"/>
        <end position="537"/>
    </location>
</feature>
<dbReference type="GO" id="GO:0005829">
    <property type="term" value="C:cytosol"/>
    <property type="evidence" value="ECO:0007669"/>
    <property type="project" value="TreeGrafter"/>
</dbReference>
<keyword evidence="1" id="KW-0238">DNA-binding</keyword>
<gene>
    <name evidence="4" type="ORF">DXV75_10990</name>
</gene>
<evidence type="ECO:0000259" key="2">
    <source>
        <dbReference type="PROSITE" id="PS01124"/>
    </source>
</evidence>
<dbReference type="InterPro" id="IPR013976">
    <property type="entry name" value="HDOD"/>
</dbReference>
<keyword evidence="5" id="KW-1185">Reference proteome</keyword>
<dbReference type="Gene3D" id="1.10.10.60">
    <property type="entry name" value="Homeodomain-like"/>
    <property type="match status" value="1"/>
</dbReference>
<dbReference type="Pfam" id="PF08668">
    <property type="entry name" value="HDOD"/>
    <property type="match status" value="1"/>
</dbReference>
<dbReference type="SUPFAM" id="SSF109604">
    <property type="entry name" value="HD-domain/PDEase-like"/>
    <property type="match status" value="1"/>
</dbReference>
<evidence type="ECO:0000313" key="5">
    <source>
        <dbReference type="Proteomes" id="UP000256561"/>
    </source>
</evidence>
<organism evidence="4 5">
    <name type="scientific">Alteromonas aestuariivivens</name>
    <dbReference type="NCBI Taxonomy" id="1938339"/>
    <lineage>
        <taxon>Bacteria</taxon>
        <taxon>Pseudomonadati</taxon>
        <taxon>Pseudomonadota</taxon>
        <taxon>Gammaproteobacteria</taxon>
        <taxon>Alteromonadales</taxon>
        <taxon>Alteromonadaceae</taxon>
        <taxon>Alteromonas/Salinimonas group</taxon>
        <taxon>Alteromonas</taxon>
    </lineage>
</organism>
<dbReference type="Pfam" id="PF12833">
    <property type="entry name" value="HTH_18"/>
    <property type="match status" value="1"/>
</dbReference>
<comment type="caution">
    <text evidence="4">The sequence shown here is derived from an EMBL/GenBank/DDBJ whole genome shotgun (WGS) entry which is preliminary data.</text>
</comment>
<feature type="domain" description="HTH araC/xylS-type" evidence="2">
    <location>
        <begin position="223"/>
        <end position="321"/>
    </location>
</feature>
<dbReference type="SMART" id="SM00342">
    <property type="entry name" value="HTH_ARAC"/>
    <property type="match status" value="1"/>
</dbReference>
<dbReference type="PROSITE" id="PS01124">
    <property type="entry name" value="HTH_ARAC_FAMILY_2"/>
    <property type="match status" value="1"/>
</dbReference>
<dbReference type="GO" id="GO:0003700">
    <property type="term" value="F:DNA-binding transcription factor activity"/>
    <property type="evidence" value="ECO:0007669"/>
    <property type="project" value="InterPro"/>
</dbReference>
<accession>A0A3D8M6A9</accession>
<dbReference type="GO" id="GO:0000976">
    <property type="term" value="F:transcription cis-regulatory region binding"/>
    <property type="evidence" value="ECO:0007669"/>
    <property type="project" value="TreeGrafter"/>
</dbReference>
<sequence length="599" mass="68363">MKINGLFWSAIVRALLSMRRDMGIDNDQDIQAIEALPKIEQEQLSAADLDGLLFLLCPQALQSEFAKKLSCYLDFNRMGNTTLYFTALKDVSECLQELAAYGDSLFGESCEFHFDRCDENTVLEWRSSQSPLSQVLKCYFLLCLFRHLAGHKFDVHALGVANDITPCPHPILSVLSSGVQAPNEKWSLTISNKWLSRPSFYYSAKLKSMLKPEYKASEQPSLQKALMAVFSEAQSPARIRADWAAERLQMSESVFRRSLRQEKLSFSALLKDFIHDKSCKMLLCGEKVDTIAQDLGFSDRRSLDRSFKDHTGISAGQLRMLGSRLRFRRGNDKLLELVEHFPPLPTTIQALINLPEEHTTLEQVSELVRQDPIFHAHIMSKASRAIYGQTPKNLEQAIGRNLGLQTVKHLALVFAAQQILTQQCRFEQVNTLTDSMLLSERLYSKAFSYRQINSDEKEWVQQALLFGMLSVFLVFHEDCAFADGAIKLWNQTESFASFVSQLNELYGVCLYGATTLMLMRWGYDSVLNQQLWKLCQHPTSSAEQTIERQIQLCHQVAFTELAFMPTHQQLQPQLEPVRELPSEQRRCISETLESWRTVA</sequence>
<evidence type="ECO:0000259" key="3">
    <source>
        <dbReference type="PROSITE" id="PS51833"/>
    </source>
</evidence>
<evidence type="ECO:0000256" key="1">
    <source>
        <dbReference type="ARBA" id="ARBA00023125"/>
    </source>
</evidence>
<evidence type="ECO:0000313" key="4">
    <source>
        <dbReference type="EMBL" id="RDV25138.1"/>
    </source>
</evidence>
<dbReference type="InterPro" id="IPR018060">
    <property type="entry name" value="HTH_AraC"/>
</dbReference>
<dbReference type="PROSITE" id="PS51833">
    <property type="entry name" value="HDOD"/>
    <property type="match status" value="1"/>
</dbReference>
<dbReference type="PANTHER" id="PTHR47894:SF1">
    <property type="entry name" value="HTH-TYPE TRANSCRIPTIONAL REGULATOR VQSM"/>
    <property type="match status" value="1"/>
</dbReference>
<protein>
    <submittedName>
        <fullName evidence="4">Helix-turn-helix domain-containing protein</fullName>
    </submittedName>
</protein>
<name>A0A3D8M6A9_9ALTE</name>
<dbReference type="Proteomes" id="UP000256561">
    <property type="component" value="Unassembled WGS sequence"/>
</dbReference>
<dbReference type="RefSeq" id="WP_115593469.1">
    <property type="nucleotide sequence ID" value="NZ_QRHA01000007.1"/>
</dbReference>
<dbReference type="OrthoDB" id="9770715at2"/>
<dbReference type="PANTHER" id="PTHR47894">
    <property type="entry name" value="HTH-TYPE TRANSCRIPTIONAL REGULATOR GADX"/>
    <property type="match status" value="1"/>
</dbReference>
<reference evidence="5" key="1">
    <citation type="submission" date="2018-08" db="EMBL/GenBank/DDBJ databases">
        <authorList>
            <person name="Zhang J."/>
            <person name="Du Z.-J."/>
        </authorList>
    </citation>
    <scope>NUCLEOTIDE SEQUENCE [LARGE SCALE GENOMIC DNA]</scope>
    <source>
        <strain evidence="5">KCTC 52655</strain>
    </source>
</reference>
<dbReference type="AlphaFoldDB" id="A0A3D8M6A9"/>
<dbReference type="Gene3D" id="1.10.3210.10">
    <property type="entry name" value="Hypothetical protein af1432"/>
    <property type="match status" value="1"/>
</dbReference>